<accession>A0A9Q0PUE3</accession>
<dbReference type="EMBL" id="JAPFFL010000011">
    <property type="protein sequence ID" value="KAJ6694527.1"/>
    <property type="molecule type" value="Genomic_DNA"/>
</dbReference>
<organism evidence="1 2">
    <name type="scientific">Salix viminalis</name>
    <name type="common">Common osier</name>
    <name type="synonym">Basket willow</name>
    <dbReference type="NCBI Taxonomy" id="40686"/>
    <lineage>
        <taxon>Eukaryota</taxon>
        <taxon>Viridiplantae</taxon>
        <taxon>Streptophyta</taxon>
        <taxon>Embryophyta</taxon>
        <taxon>Tracheophyta</taxon>
        <taxon>Spermatophyta</taxon>
        <taxon>Magnoliopsida</taxon>
        <taxon>eudicotyledons</taxon>
        <taxon>Gunneridae</taxon>
        <taxon>Pentapetalae</taxon>
        <taxon>rosids</taxon>
        <taxon>fabids</taxon>
        <taxon>Malpighiales</taxon>
        <taxon>Salicaceae</taxon>
        <taxon>Saliceae</taxon>
        <taxon>Salix</taxon>
    </lineage>
</organism>
<name>A0A9Q0PUE3_SALVM</name>
<sequence length="178" mass="20633">MPVEDKPDQYVWNGTGTAAGKCTIKSAWEYIRHVNPLRDDGHFLWHRWHIPRHAFVLWAMGKTTIISSLSADSREMFGRKLRRRLILLGPTLIGLRRGNGTVTNLNKKNNPWHNIASLTLAATVYCIWRERNNRVFKRQASTSHQTVEVIINTIRDRIATRPPDRALPEGLLLRWNIH</sequence>
<dbReference type="Proteomes" id="UP001151529">
    <property type="component" value="Chromosome 13"/>
</dbReference>
<reference evidence="1" key="1">
    <citation type="submission" date="2022-11" db="EMBL/GenBank/DDBJ databases">
        <authorList>
            <person name="Hyden B.L."/>
            <person name="Feng K."/>
            <person name="Yates T."/>
            <person name="Jawdy S."/>
            <person name="Smart L.B."/>
            <person name="Muchero W."/>
        </authorList>
    </citation>
    <scope>NUCLEOTIDE SEQUENCE</scope>
    <source>
        <tissue evidence="1">Shoot tip</tissue>
    </source>
</reference>
<gene>
    <name evidence="1" type="ORF">OIU85_005231</name>
</gene>
<evidence type="ECO:0008006" key="3">
    <source>
        <dbReference type="Google" id="ProtNLM"/>
    </source>
</evidence>
<dbReference type="AlphaFoldDB" id="A0A9Q0PUE3"/>
<protein>
    <recommendedName>
        <fullName evidence="3">Reverse transcriptase zinc-binding domain-containing protein</fullName>
    </recommendedName>
</protein>
<proteinExistence type="predicted"/>
<evidence type="ECO:0000313" key="1">
    <source>
        <dbReference type="EMBL" id="KAJ6694527.1"/>
    </source>
</evidence>
<reference evidence="1" key="2">
    <citation type="journal article" date="2023" name="Int. J. Mol. Sci.">
        <title>De Novo Assembly and Annotation of 11 Diverse Shrub Willow (Salix) Genomes Reveals Novel Gene Organization in Sex-Linked Regions.</title>
        <authorList>
            <person name="Hyden B."/>
            <person name="Feng K."/>
            <person name="Yates T.B."/>
            <person name="Jawdy S."/>
            <person name="Cereghino C."/>
            <person name="Smart L.B."/>
            <person name="Muchero W."/>
        </authorList>
    </citation>
    <scope>NUCLEOTIDE SEQUENCE [LARGE SCALE GENOMIC DNA]</scope>
    <source>
        <tissue evidence="1">Shoot tip</tissue>
    </source>
</reference>
<evidence type="ECO:0000313" key="2">
    <source>
        <dbReference type="Proteomes" id="UP001151529"/>
    </source>
</evidence>
<keyword evidence="2" id="KW-1185">Reference proteome</keyword>
<comment type="caution">
    <text evidence="1">The sequence shown here is derived from an EMBL/GenBank/DDBJ whole genome shotgun (WGS) entry which is preliminary data.</text>
</comment>